<keyword evidence="7" id="KW-1185">Reference proteome</keyword>
<evidence type="ECO:0000256" key="3">
    <source>
        <dbReference type="PROSITE-ProRule" id="PRU00176"/>
    </source>
</evidence>
<dbReference type="PANTHER" id="PTHR48032:SF12">
    <property type="entry name" value="RRM DOMAIN-CONTAINING PROTEIN"/>
    <property type="match status" value="1"/>
</dbReference>
<accession>A0AAV6J2Q4</accession>
<reference evidence="6" key="1">
    <citation type="submission" date="2020-08" db="EMBL/GenBank/DDBJ databases">
        <title>Plant Genome Project.</title>
        <authorList>
            <person name="Zhang R.-G."/>
        </authorList>
    </citation>
    <scope>NUCLEOTIDE SEQUENCE</scope>
    <source>
        <strain evidence="6">WSP0</strain>
        <tissue evidence="6">Leaf</tissue>
    </source>
</reference>
<dbReference type="Gene3D" id="3.30.70.330">
    <property type="match status" value="2"/>
</dbReference>
<feature type="region of interest" description="Disordered" evidence="4">
    <location>
        <begin position="284"/>
        <end position="317"/>
    </location>
</feature>
<protein>
    <recommendedName>
        <fullName evidence="5">RRM domain-containing protein</fullName>
    </recommendedName>
</protein>
<dbReference type="SMART" id="SM00360">
    <property type="entry name" value="RRM"/>
    <property type="match status" value="2"/>
</dbReference>
<sequence length="359" mass="39090">MDERKLFIGGIAQETSEATLREYFGNYGGVKEIEIPRDRITGNGRGFGFVTFDEPSVAKEVINGVHTILGRTVEVKHAQPKGERYGNQQMKPSRAKKIFVGGLPPSITQEEFKNFFERFGATTDVVLMCDKETNKPRGFGFITFDSKEAVDNVLQRRFYELNDKNVEVKRAKPKDMNSRHICINKCNNTALGCEISSGSFGRRFPSGANSANSPYGGGFPNLSPIVYQYLVFYPPYMNAYMNGWDNEQMGATYGNGTYEGSVMHTVNGGDYANGWPSGPVAASGVVNSSDGGGNGQGSEMATNNVSSNEKESGGDTELPTRMILVPIQPQADDALCSPSSSAEHQMEAPNCQPTPCESS</sequence>
<dbReference type="GO" id="GO:0003729">
    <property type="term" value="F:mRNA binding"/>
    <property type="evidence" value="ECO:0007669"/>
    <property type="project" value="TreeGrafter"/>
</dbReference>
<evidence type="ECO:0000256" key="2">
    <source>
        <dbReference type="ARBA" id="ARBA00022884"/>
    </source>
</evidence>
<evidence type="ECO:0000256" key="1">
    <source>
        <dbReference type="ARBA" id="ARBA00022737"/>
    </source>
</evidence>
<comment type="caution">
    <text evidence="6">The sequence shown here is derived from an EMBL/GenBank/DDBJ whole genome shotgun (WGS) entry which is preliminary data.</text>
</comment>
<dbReference type="Proteomes" id="UP000823749">
    <property type="component" value="Chromosome 8"/>
</dbReference>
<feature type="domain" description="RRM" evidence="5">
    <location>
        <begin position="96"/>
        <end position="173"/>
    </location>
</feature>
<dbReference type="PROSITE" id="PS50102">
    <property type="entry name" value="RRM"/>
    <property type="match status" value="2"/>
</dbReference>
<dbReference type="PANTHER" id="PTHR48032">
    <property type="entry name" value="RNA-BINDING PROTEIN MUSASHI HOMOLOG RBP6"/>
    <property type="match status" value="1"/>
</dbReference>
<dbReference type="InterPro" id="IPR012677">
    <property type="entry name" value="Nucleotide-bd_a/b_plait_sf"/>
</dbReference>
<dbReference type="EMBL" id="JACTNZ010000008">
    <property type="protein sequence ID" value="KAG5535456.1"/>
    <property type="molecule type" value="Genomic_DNA"/>
</dbReference>
<feature type="region of interest" description="Disordered" evidence="4">
    <location>
        <begin position="331"/>
        <end position="359"/>
    </location>
</feature>
<evidence type="ECO:0000313" key="6">
    <source>
        <dbReference type="EMBL" id="KAG5535456.1"/>
    </source>
</evidence>
<evidence type="ECO:0000313" key="7">
    <source>
        <dbReference type="Proteomes" id="UP000823749"/>
    </source>
</evidence>
<dbReference type="InterPro" id="IPR000504">
    <property type="entry name" value="RRM_dom"/>
</dbReference>
<dbReference type="SUPFAM" id="SSF54928">
    <property type="entry name" value="RNA-binding domain, RBD"/>
    <property type="match status" value="2"/>
</dbReference>
<evidence type="ECO:0000259" key="5">
    <source>
        <dbReference type="PROSITE" id="PS50102"/>
    </source>
</evidence>
<feature type="domain" description="RRM" evidence="5">
    <location>
        <begin position="4"/>
        <end position="80"/>
    </location>
</feature>
<dbReference type="GO" id="GO:0006417">
    <property type="term" value="P:regulation of translation"/>
    <property type="evidence" value="ECO:0007669"/>
    <property type="project" value="TreeGrafter"/>
</dbReference>
<gene>
    <name evidence="6" type="ORF">RHGRI_023280</name>
</gene>
<keyword evidence="1" id="KW-0677">Repeat</keyword>
<keyword evidence="2 3" id="KW-0694">RNA-binding</keyword>
<dbReference type="InterPro" id="IPR035979">
    <property type="entry name" value="RBD_domain_sf"/>
</dbReference>
<dbReference type="Pfam" id="PF00076">
    <property type="entry name" value="RRM_1"/>
    <property type="match status" value="2"/>
</dbReference>
<name>A0AAV6J2Q4_9ERIC</name>
<proteinExistence type="predicted"/>
<dbReference type="AlphaFoldDB" id="A0AAV6J2Q4"/>
<organism evidence="6 7">
    <name type="scientific">Rhododendron griersonianum</name>
    <dbReference type="NCBI Taxonomy" id="479676"/>
    <lineage>
        <taxon>Eukaryota</taxon>
        <taxon>Viridiplantae</taxon>
        <taxon>Streptophyta</taxon>
        <taxon>Embryophyta</taxon>
        <taxon>Tracheophyta</taxon>
        <taxon>Spermatophyta</taxon>
        <taxon>Magnoliopsida</taxon>
        <taxon>eudicotyledons</taxon>
        <taxon>Gunneridae</taxon>
        <taxon>Pentapetalae</taxon>
        <taxon>asterids</taxon>
        <taxon>Ericales</taxon>
        <taxon>Ericaceae</taxon>
        <taxon>Ericoideae</taxon>
        <taxon>Rhodoreae</taxon>
        <taxon>Rhododendron</taxon>
    </lineage>
</organism>
<evidence type="ECO:0000256" key="4">
    <source>
        <dbReference type="SAM" id="MobiDB-lite"/>
    </source>
</evidence>